<evidence type="ECO:0000313" key="5">
    <source>
        <dbReference type="Proteomes" id="UP000185687"/>
    </source>
</evidence>
<dbReference type="InterPro" id="IPR000086">
    <property type="entry name" value="NUDIX_hydrolase_dom"/>
</dbReference>
<dbReference type="PRINTS" id="PR00502">
    <property type="entry name" value="NUDIXFAMILY"/>
</dbReference>
<dbReference type="GeneID" id="30956411"/>
<dbReference type="GO" id="GO:0016787">
    <property type="term" value="F:hydrolase activity"/>
    <property type="evidence" value="ECO:0007669"/>
    <property type="project" value="UniProtKB-KW"/>
</dbReference>
<protein>
    <submittedName>
        <fullName evidence="4">ADP-ribose pyrophosphatase YjhB, NUDIX family</fullName>
    </submittedName>
    <submittedName>
        <fullName evidence="3">NUDIX hydrolase</fullName>
    </submittedName>
</protein>
<proteinExistence type="predicted"/>
<evidence type="ECO:0000313" key="6">
    <source>
        <dbReference type="Proteomes" id="UP000187321"/>
    </source>
</evidence>
<evidence type="ECO:0000259" key="2">
    <source>
        <dbReference type="PROSITE" id="PS51462"/>
    </source>
</evidence>
<reference evidence="3 6" key="1">
    <citation type="submission" date="2017-01" db="EMBL/GenBank/DDBJ databases">
        <title>Complete genome sequence of Haloterrigena daqingensis type strain (JX313T).</title>
        <authorList>
            <person name="Shuang W."/>
        </authorList>
    </citation>
    <scope>NUCLEOTIDE SEQUENCE [LARGE SCALE GENOMIC DNA]</scope>
    <source>
        <strain evidence="3 6">JX313</strain>
    </source>
</reference>
<dbReference type="PROSITE" id="PS51462">
    <property type="entry name" value="NUDIX"/>
    <property type="match status" value="1"/>
</dbReference>
<keyword evidence="1 3" id="KW-0378">Hydrolase</keyword>
<dbReference type="PANTHER" id="PTHR43736:SF1">
    <property type="entry name" value="DIHYDRONEOPTERIN TRIPHOSPHATE DIPHOSPHATASE"/>
    <property type="match status" value="1"/>
</dbReference>
<dbReference type="PROSITE" id="PS00893">
    <property type="entry name" value="NUDIX_BOX"/>
    <property type="match status" value="1"/>
</dbReference>
<dbReference type="KEGG" id="hda:BB347_10670"/>
<dbReference type="SUPFAM" id="SSF55811">
    <property type="entry name" value="Nudix"/>
    <property type="match status" value="1"/>
</dbReference>
<gene>
    <name evidence="3" type="ORF">BB347_10670</name>
    <name evidence="4" type="ORF">SAMN05421809_1867</name>
</gene>
<sequence length="183" mass="19948">MVSRPARFCPRCGGSLETTSFDGRERARCSTCEEIIWHNPVPCASVAVVDRSRPDPAVLCVERDVPPGVGEWTLPGGHMEIGEDPAVAAVRELEEETGVRLDPDALSLLEATAFPPREGKHVVTIHYVADASEARGEPTAGSDARSARFWSPAAFDDTAETFRPIHEQRFREAVASDDFSSSR</sequence>
<evidence type="ECO:0000256" key="1">
    <source>
        <dbReference type="ARBA" id="ARBA00022801"/>
    </source>
</evidence>
<dbReference type="Proteomes" id="UP000185687">
    <property type="component" value="Unassembled WGS sequence"/>
</dbReference>
<name>A0A1N7CTB2_9EURY</name>
<dbReference type="InterPro" id="IPR020084">
    <property type="entry name" value="NUDIX_hydrolase_CS"/>
</dbReference>
<dbReference type="AlphaFoldDB" id="A0A1N7CTB2"/>
<dbReference type="EMBL" id="FTNP01000002">
    <property type="protein sequence ID" value="SIR66704.1"/>
    <property type="molecule type" value="Genomic_DNA"/>
</dbReference>
<dbReference type="EMBL" id="CP019327">
    <property type="protein sequence ID" value="APX97047.1"/>
    <property type="molecule type" value="Genomic_DNA"/>
</dbReference>
<keyword evidence="5" id="KW-1185">Reference proteome</keyword>
<accession>A0A1N7CTB2</accession>
<dbReference type="InterPro" id="IPR015797">
    <property type="entry name" value="NUDIX_hydrolase-like_dom_sf"/>
</dbReference>
<feature type="domain" description="Nudix hydrolase" evidence="2">
    <location>
        <begin position="39"/>
        <end position="172"/>
    </location>
</feature>
<dbReference type="Pfam" id="PF00293">
    <property type="entry name" value="NUDIX"/>
    <property type="match status" value="1"/>
</dbReference>
<dbReference type="InterPro" id="IPR020476">
    <property type="entry name" value="Nudix_hydrolase"/>
</dbReference>
<reference evidence="4 5" key="2">
    <citation type="submission" date="2017-01" db="EMBL/GenBank/DDBJ databases">
        <authorList>
            <person name="Mah S.A."/>
            <person name="Swanson W.J."/>
            <person name="Moy G.W."/>
            <person name="Vacquier V.D."/>
        </authorList>
    </citation>
    <scope>NUCLEOTIDE SEQUENCE [LARGE SCALE GENOMIC DNA]</scope>
    <source>
        <strain evidence="4 5">CGMCC 1.8909</strain>
    </source>
</reference>
<dbReference type="RefSeq" id="WP_076581296.1">
    <property type="nucleotide sequence ID" value="NZ_CP019327.1"/>
</dbReference>
<dbReference type="Gene3D" id="3.90.79.10">
    <property type="entry name" value="Nucleoside Triphosphate Pyrophosphohydrolase"/>
    <property type="match status" value="1"/>
</dbReference>
<dbReference type="Proteomes" id="UP000187321">
    <property type="component" value="Chromosome"/>
</dbReference>
<dbReference type="PANTHER" id="PTHR43736">
    <property type="entry name" value="ADP-RIBOSE PYROPHOSPHATASE"/>
    <property type="match status" value="1"/>
</dbReference>
<dbReference type="STRING" id="588898.BB347_10670"/>
<evidence type="ECO:0000313" key="4">
    <source>
        <dbReference type="EMBL" id="SIR66704.1"/>
    </source>
</evidence>
<dbReference type="OrthoDB" id="40462at2157"/>
<evidence type="ECO:0000313" key="3">
    <source>
        <dbReference type="EMBL" id="APX97047.1"/>
    </source>
</evidence>
<organism evidence="4 5">
    <name type="scientific">Natronorubrum daqingense</name>
    <dbReference type="NCBI Taxonomy" id="588898"/>
    <lineage>
        <taxon>Archaea</taxon>
        <taxon>Methanobacteriati</taxon>
        <taxon>Methanobacteriota</taxon>
        <taxon>Stenosarchaea group</taxon>
        <taxon>Halobacteria</taxon>
        <taxon>Halobacteriales</taxon>
        <taxon>Natrialbaceae</taxon>
        <taxon>Natronorubrum</taxon>
    </lineage>
</organism>